<gene>
    <name evidence="1" type="ORF">FMM06_08155</name>
</gene>
<dbReference type="AlphaFoldDB" id="A0A552UIP7"/>
<dbReference type="InterPro" id="IPR051135">
    <property type="entry name" value="Gal/GlcNAc/GalNAc_ST"/>
</dbReference>
<keyword evidence="2" id="KW-1185">Reference proteome</keyword>
<dbReference type="GO" id="GO:0006044">
    <property type="term" value="P:N-acetylglucosamine metabolic process"/>
    <property type="evidence" value="ECO:0007669"/>
    <property type="project" value="TreeGrafter"/>
</dbReference>
<dbReference type="PANTHER" id="PTHR10704">
    <property type="entry name" value="CARBOHYDRATE SULFOTRANSFERASE"/>
    <property type="match status" value="1"/>
</dbReference>
<dbReference type="Pfam" id="PF13469">
    <property type="entry name" value="Sulfotransfer_3"/>
    <property type="match status" value="1"/>
</dbReference>
<sequence length="360" mass="40211">MPRESGSSLLFGWLVVVTGPIFIVGASRSGTELARSVLIRHPDIHIGVETHWFDDLRPRLRDPRAVPDAAETERILAYLLALRHGYGMRVGDATPEEAAALRARWQVKGPTADDGFAAHGLLQAERAGKRIWGEKTPRHLFRVDDMLSAFSDARVLVCMRDPRGVVASYRDWRNNWFDRDELSADQRAAIVAEERRTSRSFGLTLATLIWRSAAATALKLAARGDHRICLLRFEDLIAEPERTCRSLADWLDVAFDPAMLEVPMANSSYRAAAASHGFDVGAITSWRQRLTGDEARYIAWLARRPMARLGYDGDGEGADWRFNLRALAGLPAEVFRAFAANRARIGNVRHFLASRIAGLR</sequence>
<dbReference type="GO" id="GO:0006790">
    <property type="term" value="P:sulfur compound metabolic process"/>
    <property type="evidence" value="ECO:0007669"/>
    <property type="project" value="TreeGrafter"/>
</dbReference>
<dbReference type="SUPFAM" id="SSF52540">
    <property type="entry name" value="P-loop containing nucleoside triphosphate hydrolases"/>
    <property type="match status" value="1"/>
</dbReference>
<proteinExistence type="predicted"/>
<dbReference type="InterPro" id="IPR027417">
    <property type="entry name" value="P-loop_NTPase"/>
</dbReference>
<comment type="caution">
    <text evidence="1">The sequence shown here is derived from an EMBL/GenBank/DDBJ whole genome shotgun (WGS) entry which is preliminary data.</text>
</comment>
<accession>A0A552UIP7</accession>
<name>A0A552UIP7_9SPHN</name>
<evidence type="ECO:0000313" key="2">
    <source>
        <dbReference type="Proteomes" id="UP000317894"/>
    </source>
</evidence>
<reference evidence="1 2" key="1">
    <citation type="submission" date="2019-07" db="EMBL/GenBank/DDBJ databases">
        <title>Novel species isolated from glacier.</title>
        <authorList>
            <person name="Liu Q."/>
            <person name="Xin Y.-H."/>
        </authorList>
    </citation>
    <scope>NUCLEOTIDE SEQUENCE [LARGE SCALE GENOMIC DNA]</scope>
    <source>
        <strain evidence="1 2">LB1R16</strain>
    </source>
</reference>
<dbReference type="OrthoDB" id="9777890at2"/>
<evidence type="ECO:0000313" key="1">
    <source>
        <dbReference type="EMBL" id="TRW18070.1"/>
    </source>
</evidence>
<dbReference type="EMBL" id="VJWA01000001">
    <property type="protein sequence ID" value="TRW18070.1"/>
    <property type="molecule type" value="Genomic_DNA"/>
</dbReference>
<dbReference type="PANTHER" id="PTHR10704:SF44">
    <property type="entry name" value="LD35051P-RELATED"/>
    <property type="match status" value="1"/>
</dbReference>
<keyword evidence="1" id="KW-0808">Transferase</keyword>
<dbReference type="Gene3D" id="3.40.50.300">
    <property type="entry name" value="P-loop containing nucleotide triphosphate hydrolases"/>
    <property type="match status" value="1"/>
</dbReference>
<dbReference type="GO" id="GO:0001517">
    <property type="term" value="F:N-acetylglucosamine 6-O-sulfotransferase activity"/>
    <property type="evidence" value="ECO:0007669"/>
    <property type="project" value="TreeGrafter"/>
</dbReference>
<organism evidence="1 2">
    <name type="scientific">Glacieibacterium frigidum</name>
    <dbReference type="NCBI Taxonomy" id="2593303"/>
    <lineage>
        <taxon>Bacteria</taxon>
        <taxon>Pseudomonadati</taxon>
        <taxon>Pseudomonadota</taxon>
        <taxon>Alphaproteobacteria</taxon>
        <taxon>Sphingomonadales</taxon>
        <taxon>Sphingosinicellaceae</taxon>
        <taxon>Glacieibacterium</taxon>
    </lineage>
</organism>
<protein>
    <submittedName>
        <fullName evidence="1">Sulfotransferase</fullName>
    </submittedName>
</protein>
<dbReference type="Proteomes" id="UP000317894">
    <property type="component" value="Unassembled WGS sequence"/>
</dbReference>